<reference evidence="1 2" key="1">
    <citation type="submission" date="2016-10" db="EMBL/GenBank/DDBJ databases">
        <authorList>
            <person name="de Groot N.N."/>
        </authorList>
    </citation>
    <scope>NUCLEOTIDE SEQUENCE [LARGE SCALE GENOMIC DNA]</scope>
    <source>
        <strain evidence="1 2">CGMCC 1.10836</strain>
    </source>
</reference>
<dbReference type="Pfam" id="PF07394">
    <property type="entry name" value="DUF1501"/>
    <property type="match status" value="1"/>
</dbReference>
<sequence>MDRRLFLRGLGLAGCTAAAHPLMTSVTMAQGVGLGENRLVVVILRGGMDGLEVVQPLGDPDFAALRPDYVAGVDLGAGFGMHPGLGGLQGLWQAGQLGFVHATSTPYRDKRSHFDGQSLLEAGTGMDVTLGAARDGWLNRMLQAVPGLTADTAYAVGREALPLLAGAGPARNWTPEVGLVLSAQSQLLLDHIYHDDDLFREAGEEAMTLSADLSERTPREAVGVVDKAVGADRAWPDLDTLVDFAADRLRGDTRIAAFSLGGWDTHRGQVGAIGKPLSRLQRIILRLQAQSGPQVWGRTTLIAMTEFGRTARINGSGGTDHGTGGVMVLAGGALRGGVVRGEWPGVAEAALYDRRDLMPTSDVRAWTAWAMRGLFGLDRAVLEAAIFPGLQMGADPRLIL</sequence>
<dbReference type="InterPro" id="IPR010869">
    <property type="entry name" value="DUF1501"/>
</dbReference>
<organism evidence="1 2">
    <name type="scientific">Pseudorhodobacter antarcticus</name>
    <dbReference type="NCBI Taxonomy" id="1077947"/>
    <lineage>
        <taxon>Bacteria</taxon>
        <taxon>Pseudomonadati</taxon>
        <taxon>Pseudomonadota</taxon>
        <taxon>Alphaproteobacteria</taxon>
        <taxon>Rhodobacterales</taxon>
        <taxon>Paracoccaceae</taxon>
        <taxon>Pseudorhodobacter</taxon>
    </lineage>
</organism>
<dbReference type="Proteomes" id="UP000183002">
    <property type="component" value="Unassembled WGS sequence"/>
</dbReference>
<dbReference type="PANTHER" id="PTHR43737">
    <property type="entry name" value="BLL7424 PROTEIN"/>
    <property type="match status" value="1"/>
</dbReference>
<dbReference type="PANTHER" id="PTHR43737:SF1">
    <property type="entry name" value="DUF1501 DOMAIN-CONTAINING PROTEIN"/>
    <property type="match status" value="1"/>
</dbReference>
<dbReference type="OrthoDB" id="9779968at2"/>
<dbReference type="RefSeq" id="WP_050520344.1">
    <property type="nucleotide sequence ID" value="NZ_FOCO01000047.1"/>
</dbReference>
<protein>
    <submittedName>
        <fullName evidence="1">Uncharacterized conserved protein, DUF1501 family</fullName>
    </submittedName>
</protein>
<evidence type="ECO:0000313" key="2">
    <source>
        <dbReference type="Proteomes" id="UP000183002"/>
    </source>
</evidence>
<dbReference type="EMBL" id="FOCO01000047">
    <property type="protein sequence ID" value="SEO10232.1"/>
    <property type="molecule type" value="Genomic_DNA"/>
</dbReference>
<keyword evidence="2" id="KW-1185">Reference proteome</keyword>
<proteinExistence type="predicted"/>
<dbReference type="STRING" id="1077947.SAMN05216227_10479"/>
<name>A0A1H8LYK9_9RHOB</name>
<dbReference type="AlphaFoldDB" id="A0A1H8LYK9"/>
<evidence type="ECO:0000313" key="1">
    <source>
        <dbReference type="EMBL" id="SEO10232.1"/>
    </source>
</evidence>
<accession>A0A1H8LYK9</accession>
<gene>
    <name evidence="1" type="ORF">SAMN05216227_10479</name>
</gene>